<dbReference type="OrthoDB" id="194289at2759"/>
<dbReference type="PANTHER" id="PTHR15887:SF1">
    <property type="entry name" value="TRANSMEMBRANE PROTEIN 69"/>
    <property type="match status" value="1"/>
</dbReference>
<evidence type="ECO:0000313" key="3">
    <source>
        <dbReference type="Proteomes" id="UP000326759"/>
    </source>
</evidence>
<proteinExistence type="predicted"/>
<name>A0A5N5SRJ7_9CRUS</name>
<sequence>MVRESPIPALVLGLSGLIPFVAAPSYIISCGVFMPHIAYGQLAYAATILSFIGGMRWGLTLPQGSTQSPDWHNLIYSITPSLIAWGSLLVSPTVGSAILMGGLGLTGYMDMAMWGYPNWFKGLRFCLTLVAVLSLWTTLMCSLILKPVE</sequence>
<keyword evidence="1" id="KW-0472">Membrane</keyword>
<dbReference type="EMBL" id="SEYY01021236">
    <property type="protein sequence ID" value="KAB7496572.1"/>
    <property type="molecule type" value="Genomic_DNA"/>
</dbReference>
<feature type="transmembrane region" description="Helical" evidence="1">
    <location>
        <begin position="6"/>
        <end position="27"/>
    </location>
</feature>
<dbReference type="PANTHER" id="PTHR15887">
    <property type="entry name" value="TRANSMEMBRANE PROTEIN 69"/>
    <property type="match status" value="1"/>
</dbReference>
<organism evidence="2 3">
    <name type="scientific">Armadillidium nasatum</name>
    <dbReference type="NCBI Taxonomy" id="96803"/>
    <lineage>
        <taxon>Eukaryota</taxon>
        <taxon>Metazoa</taxon>
        <taxon>Ecdysozoa</taxon>
        <taxon>Arthropoda</taxon>
        <taxon>Crustacea</taxon>
        <taxon>Multicrustacea</taxon>
        <taxon>Malacostraca</taxon>
        <taxon>Eumalacostraca</taxon>
        <taxon>Peracarida</taxon>
        <taxon>Isopoda</taxon>
        <taxon>Oniscidea</taxon>
        <taxon>Crinocheta</taxon>
        <taxon>Armadillidiidae</taxon>
        <taxon>Armadillidium</taxon>
    </lineage>
</organism>
<dbReference type="InterPro" id="IPR021836">
    <property type="entry name" value="DUF3429"/>
</dbReference>
<comment type="caution">
    <text evidence="2">The sequence shown here is derived from an EMBL/GenBank/DDBJ whole genome shotgun (WGS) entry which is preliminary data.</text>
</comment>
<evidence type="ECO:0000256" key="1">
    <source>
        <dbReference type="SAM" id="Phobius"/>
    </source>
</evidence>
<keyword evidence="1 2" id="KW-0812">Transmembrane</keyword>
<evidence type="ECO:0000313" key="2">
    <source>
        <dbReference type="EMBL" id="KAB7496572.1"/>
    </source>
</evidence>
<reference evidence="2 3" key="1">
    <citation type="journal article" date="2019" name="PLoS Biol.">
        <title>Sex chromosomes control vertical transmission of feminizing Wolbachia symbionts in an isopod.</title>
        <authorList>
            <person name="Becking T."/>
            <person name="Chebbi M.A."/>
            <person name="Giraud I."/>
            <person name="Moumen B."/>
            <person name="Laverre T."/>
            <person name="Caubet Y."/>
            <person name="Peccoud J."/>
            <person name="Gilbert C."/>
            <person name="Cordaux R."/>
        </authorList>
    </citation>
    <scope>NUCLEOTIDE SEQUENCE [LARGE SCALE GENOMIC DNA]</scope>
    <source>
        <strain evidence="2">ANa2</strain>
        <tissue evidence="2">Whole body excluding digestive tract and cuticle</tissue>
    </source>
</reference>
<keyword evidence="3" id="KW-1185">Reference proteome</keyword>
<dbReference type="Pfam" id="PF11911">
    <property type="entry name" value="DUF3429"/>
    <property type="match status" value="1"/>
</dbReference>
<feature type="transmembrane region" description="Helical" evidence="1">
    <location>
        <begin position="122"/>
        <end position="145"/>
    </location>
</feature>
<dbReference type="Proteomes" id="UP000326759">
    <property type="component" value="Unassembled WGS sequence"/>
</dbReference>
<keyword evidence="1" id="KW-1133">Transmembrane helix</keyword>
<feature type="transmembrane region" description="Helical" evidence="1">
    <location>
        <begin position="39"/>
        <end position="59"/>
    </location>
</feature>
<gene>
    <name evidence="2" type="primary">tmem69</name>
    <name evidence="2" type="ORF">Anas_06330</name>
</gene>
<accession>A0A5N5SRJ7</accession>
<protein>
    <submittedName>
        <fullName evidence="2">Transmembrane protein 69</fullName>
    </submittedName>
</protein>
<dbReference type="AlphaFoldDB" id="A0A5N5SRJ7"/>